<keyword evidence="7 10" id="KW-1133">Transmembrane helix</keyword>
<gene>
    <name evidence="12" type="ORF">SPARVUS_LOCUS13417373</name>
</gene>
<keyword evidence="8 10" id="KW-0472">Membrane</keyword>
<dbReference type="EMBL" id="CATNWA010017926">
    <property type="protein sequence ID" value="CAI9604090.1"/>
    <property type="molecule type" value="Genomic_DNA"/>
</dbReference>
<organism evidence="12 13">
    <name type="scientific">Staurois parvus</name>
    <dbReference type="NCBI Taxonomy" id="386267"/>
    <lineage>
        <taxon>Eukaryota</taxon>
        <taxon>Metazoa</taxon>
        <taxon>Chordata</taxon>
        <taxon>Craniata</taxon>
        <taxon>Vertebrata</taxon>
        <taxon>Euteleostomi</taxon>
        <taxon>Amphibia</taxon>
        <taxon>Batrachia</taxon>
        <taxon>Anura</taxon>
        <taxon>Neobatrachia</taxon>
        <taxon>Ranoidea</taxon>
        <taxon>Ranidae</taxon>
        <taxon>Staurois</taxon>
    </lineage>
</organism>
<comment type="similarity">
    <text evidence="2 10">Belongs to the SCAMP family.</text>
</comment>
<keyword evidence="4" id="KW-0597">Phosphoprotein</keyword>
<sequence length="241" mass="27124">MHGLTCFLCTFLTPERENNFPPLPKFIPLRPCFYQNFEDEIPSQHRTLVRRIYHLWIFYCLSLAVNLVACLAWWIAGGSGVNFGLSLLWLVMFSPCGYVCWFRPAYKAFRSDSSFNFMAFFFICGVQFVLSVVQAIGISGWGACGWLAAVTFFSHNVGAAIVMLFPAVMFTVSAIATALALVKVHRLYRRAGCSLQKAQDEWYSGTWKSPPTHNEQYSNISGPSLPQYPTVPSYPAGGQWP</sequence>
<keyword evidence="3 10" id="KW-0813">Transport</keyword>
<keyword evidence="13" id="KW-1185">Reference proteome</keyword>
<keyword evidence="5 10" id="KW-0812">Transmembrane</keyword>
<evidence type="ECO:0000256" key="9">
    <source>
        <dbReference type="ARBA" id="ARBA00037350"/>
    </source>
</evidence>
<dbReference type="InterPro" id="IPR007273">
    <property type="entry name" value="SCAMP"/>
</dbReference>
<comment type="function">
    <text evidence="9">Probably involved in membrane protein trafficking.</text>
</comment>
<evidence type="ECO:0000256" key="2">
    <source>
        <dbReference type="ARBA" id="ARBA00010482"/>
    </source>
</evidence>
<evidence type="ECO:0000256" key="3">
    <source>
        <dbReference type="ARBA" id="ARBA00022448"/>
    </source>
</evidence>
<feature type="transmembrane region" description="Helical" evidence="10">
    <location>
        <begin position="81"/>
        <end position="102"/>
    </location>
</feature>
<dbReference type="PANTHER" id="PTHR10687">
    <property type="entry name" value="SECRETORY CARRIER-ASSOCIATED MEMBRANE PROTEIN SCAMP"/>
    <property type="match status" value="1"/>
</dbReference>
<accession>A0ABN9G3Y2</accession>
<evidence type="ECO:0000313" key="13">
    <source>
        <dbReference type="Proteomes" id="UP001162483"/>
    </source>
</evidence>
<evidence type="ECO:0000256" key="4">
    <source>
        <dbReference type="ARBA" id="ARBA00022553"/>
    </source>
</evidence>
<protein>
    <recommendedName>
        <fullName evidence="10">Secretory carrier-associated membrane protein</fullName>
        <shortName evidence="10">Secretory carrier membrane protein</shortName>
    </recommendedName>
</protein>
<evidence type="ECO:0000256" key="11">
    <source>
        <dbReference type="SAM" id="MobiDB-lite"/>
    </source>
</evidence>
<feature type="transmembrane region" description="Helical" evidence="10">
    <location>
        <begin position="53"/>
        <end position="75"/>
    </location>
</feature>
<dbReference type="Pfam" id="PF04144">
    <property type="entry name" value="SCAMP"/>
    <property type="match status" value="1"/>
</dbReference>
<reference evidence="12" key="1">
    <citation type="submission" date="2023-05" db="EMBL/GenBank/DDBJ databases">
        <authorList>
            <person name="Stuckert A."/>
        </authorList>
    </citation>
    <scope>NUCLEOTIDE SEQUENCE</scope>
</reference>
<evidence type="ECO:0000256" key="8">
    <source>
        <dbReference type="ARBA" id="ARBA00023136"/>
    </source>
</evidence>
<comment type="caution">
    <text evidence="12">The sequence shown here is derived from an EMBL/GenBank/DDBJ whole genome shotgun (WGS) entry which is preliminary data.</text>
</comment>
<comment type="subcellular location">
    <subcellularLocation>
        <location evidence="1 10">Membrane</location>
        <topology evidence="1 10">Multi-pass membrane protein</topology>
    </subcellularLocation>
</comment>
<evidence type="ECO:0000256" key="6">
    <source>
        <dbReference type="ARBA" id="ARBA00022927"/>
    </source>
</evidence>
<evidence type="ECO:0000256" key="1">
    <source>
        <dbReference type="ARBA" id="ARBA00004141"/>
    </source>
</evidence>
<dbReference type="PANTHER" id="PTHR10687:SF11">
    <property type="entry name" value="SECRETORY CARRIER-ASSOCIATED MEMBRANE PROTEIN 4"/>
    <property type="match status" value="1"/>
</dbReference>
<name>A0ABN9G3Y2_9NEOB</name>
<evidence type="ECO:0000313" key="12">
    <source>
        <dbReference type="EMBL" id="CAI9604090.1"/>
    </source>
</evidence>
<keyword evidence="6" id="KW-0653">Protein transport</keyword>
<feature type="transmembrane region" description="Helical" evidence="10">
    <location>
        <begin position="157"/>
        <end position="182"/>
    </location>
</feature>
<evidence type="ECO:0000256" key="7">
    <source>
        <dbReference type="ARBA" id="ARBA00022989"/>
    </source>
</evidence>
<evidence type="ECO:0000256" key="10">
    <source>
        <dbReference type="RuleBase" id="RU363122"/>
    </source>
</evidence>
<evidence type="ECO:0000256" key="5">
    <source>
        <dbReference type="ARBA" id="ARBA00022692"/>
    </source>
</evidence>
<dbReference type="Proteomes" id="UP001162483">
    <property type="component" value="Unassembled WGS sequence"/>
</dbReference>
<feature type="region of interest" description="Disordered" evidence="11">
    <location>
        <begin position="220"/>
        <end position="241"/>
    </location>
</feature>
<proteinExistence type="inferred from homology"/>
<feature type="transmembrane region" description="Helical" evidence="10">
    <location>
        <begin position="114"/>
        <end position="137"/>
    </location>
</feature>